<dbReference type="InterPro" id="IPR036291">
    <property type="entry name" value="NAD(P)-bd_dom_sf"/>
</dbReference>
<dbReference type="RefSeq" id="WP_313913440.1">
    <property type="nucleotide sequence ID" value="NZ_CP135076.1"/>
</dbReference>
<dbReference type="Gene3D" id="3.40.50.720">
    <property type="entry name" value="NAD(P)-binding Rossmann-like Domain"/>
    <property type="match status" value="1"/>
</dbReference>
<dbReference type="Proteomes" id="UP001302249">
    <property type="component" value="Chromosome"/>
</dbReference>
<dbReference type="PROSITE" id="PS00061">
    <property type="entry name" value="ADH_SHORT"/>
    <property type="match status" value="1"/>
</dbReference>
<dbReference type="EMBL" id="CP135076">
    <property type="protein sequence ID" value="WNO52711.1"/>
    <property type="molecule type" value="Genomic_DNA"/>
</dbReference>
<dbReference type="InterPro" id="IPR057326">
    <property type="entry name" value="KR_dom"/>
</dbReference>
<organism evidence="6 7">
    <name type="scientific">Stakelama saccharophila</name>
    <dbReference type="NCBI Taxonomy" id="3075605"/>
    <lineage>
        <taxon>Bacteria</taxon>
        <taxon>Pseudomonadati</taxon>
        <taxon>Pseudomonadota</taxon>
        <taxon>Alphaproteobacteria</taxon>
        <taxon>Sphingomonadales</taxon>
        <taxon>Sphingomonadaceae</taxon>
        <taxon>Stakelama</taxon>
    </lineage>
</organism>
<keyword evidence="2" id="KW-0560">Oxidoreductase</keyword>
<dbReference type="InterPro" id="IPR002347">
    <property type="entry name" value="SDR_fam"/>
</dbReference>
<evidence type="ECO:0000313" key="6">
    <source>
        <dbReference type="EMBL" id="WNO52711.1"/>
    </source>
</evidence>
<evidence type="ECO:0000256" key="2">
    <source>
        <dbReference type="ARBA" id="ARBA00023002"/>
    </source>
</evidence>
<evidence type="ECO:0000313" key="7">
    <source>
        <dbReference type="Proteomes" id="UP001302249"/>
    </source>
</evidence>
<evidence type="ECO:0000256" key="4">
    <source>
        <dbReference type="SAM" id="Phobius"/>
    </source>
</evidence>
<dbReference type="NCBIfam" id="NF005495">
    <property type="entry name" value="PRK07109.1"/>
    <property type="match status" value="1"/>
</dbReference>
<dbReference type="SMART" id="SM00822">
    <property type="entry name" value="PKS_KR"/>
    <property type="match status" value="1"/>
</dbReference>
<accession>A0ABZ0B6E9</accession>
<dbReference type="PANTHER" id="PTHR44196">
    <property type="entry name" value="DEHYDROGENASE/REDUCTASE SDR FAMILY MEMBER 7B"/>
    <property type="match status" value="1"/>
</dbReference>
<sequence>MAIRLKPLAEQVVVITGATSGIGLVVSRNAAARGARVMLVARDGRALEQIRDQIIAAGGVAEFAVADVGDAAQLRAAGDAAVARFGHIDSWISNAGVAIYGRLLDTPLEEHERLFRTDYFGTVNSAETAIRHLRERGGALIAIGSIVCDIPTPVLGAYAAAKHAVKGYIESLALEVRADGLPISITLVKPSGIDTPIGEHAANHGSGEALIPPPAYDPQLVADAVLHACEHPVRVVTVGGVGRLQVLAGVHFPRLLDWITPFMRRKLYDRETPKTRRDAVFAPFDEGRERSRRERPRRVSLYTAAQRRPAGAAAVAVLLGGLAAMLWSTRKTRRR</sequence>
<name>A0ABZ0B6E9_9SPHN</name>
<dbReference type="SUPFAM" id="SSF51735">
    <property type="entry name" value="NAD(P)-binding Rossmann-fold domains"/>
    <property type="match status" value="1"/>
</dbReference>
<dbReference type="PANTHER" id="PTHR44196:SF1">
    <property type="entry name" value="DEHYDROGENASE_REDUCTASE SDR FAMILY MEMBER 7B"/>
    <property type="match status" value="1"/>
</dbReference>
<protein>
    <submittedName>
        <fullName evidence="6">SDR family oxidoreductase</fullName>
    </submittedName>
</protein>
<comment type="similarity">
    <text evidence="1 3">Belongs to the short-chain dehydrogenases/reductases (SDR) family.</text>
</comment>
<dbReference type="InterPro" id="IPR020904">
    <property type="entry name" value="Sc_DH/Rdtase_CS"/>
</dbReference>
<reference evidence="6 7" key="1">
    <citation type="submission" date="2023-09" db="EMBL/GenBank/DDBJ databases">
        <authorList>
            <person name="Rey-Velasco X."/>
        </authorList>
    </citation>
    <scope>NUCLEOTIDE SEQUENCE [LARGE SCALE GENOMIC DNA]</scope>
    <source>
        <strain evidence="6 7">W311</strain>
    </source>
</reference>
<feature type="domain" description="Ketoreductase" evidence="5">
    <location>
        <begin position="11"/>
        <end position="196"/>
    </location>
</feature>
<proteinExistence type="inferred from homology"/>
<dbReference type="PRINTS" id="PR00081">
    <property type="entry name" value="GDHRDH"/>
</dbReference>
<evidence type="ECO:0000256" key="1">
    <source>
        <dbReference type="ARBA" id="ARBA00006484"/>
    </source>
</evidence>
<dbReference type="Pfam" id="PF00106">
    <property type="entry name" value="adh_short"/>
    <property type="match status" value="1"/>
</dbReference>
<gene>
    <name evidence="6" type="ORF">RPR59_09560</name>
</gene>
<keyword evidence="4" id="KW-0812">Transmembrane</keyword>
<keyword evidence="4" id="KW-1133">Transmembrane helix</keyword>
<keyword evidence="7" id="KW-1185">Reference proteome</keyword>
<dbReference type="PRINTS" id="PR00080">
    <property type="entry name" value="SDRFAMILY"/>
</dbReference>
<feature type="transmembrane region" description="Helical" evidence="4">
    <location>
        <begin position="310"/>
        <end position="329"/>
    </location>
</feature>
<keyword evidence="4" id="KW-0472">Membrane</keyword>
<evidence type="ECO:0000259" key="5">
    <source>
        <dbReference type="SMART" id="SM00822"/>
    </source>
</evidence>
<evidence type="ECO:0000256" key="3">
    <source>
        <dbReference type="RuleBase" id="RU000363"/>
    </source>
</evidence>